<evidence type="ECO:0000256" key="2">
    <source>
        <dbReference type="ARBA" id="ARBA00022617"/>
    </source>
</evidence>
<dbReference type="PRINTS" id="PR00385">
    <property type="entry name" value="P450"/>
</dbReference>
<proteinExistence type="inferred from homology"/>
<dbReference type="InterPro" id="IPR002401">
    <property type="entry name" value="Cyt_P450_E_grp-I"/>
</dbReference>
<dbReference type="GO" id="GO:0005506">
    <property type="term" value="F:iron ion binding"/>
    <property type="evidence" value="ECO:0007669"/>
    <property type="project" value="InterPro"/>
</dbReference>
<evidence type="ECO:0000256" key="1">
    <source>
        <dbReference type="ARBA" id="ARBA00010617"/>
    </source>
</evidence>
<name>A0AA89C555_PINIB</name>
<dbReference type="Gene3D" id="1.10.630.10">
    <property type="entry name" value="Cytochrome P450"/>
    <property type="match status" value="1"/>
</dbReference>
<comment type="cofactor">
    <cofactor evidence="7">
        <name>heme</name>
        <dbReference type="ChEBI" id="CHEBI:30413"/>
    </cofactor>
</comment>
<keyword evidence="10" id="KW-1185">Reference proteome</keyword>
<evidence type="ECO:0000256" key="5">
    <source>
        <dbReference type="ARBA" id="ARBA00023004"/>
    </source>
</evidence>
<comment type="similarity">
    <text evidence="1 8">Belongs to the cytochrome P450 family.</text>
</comment>
<dbReference type="InterPro" id="IPR036396">
    <property type="entry name" value="Cyt_P450_sf"/>
</dbReference>
<dbReference type="PANTHER" id="PTHR24289">
    <property type="entry name" value="STEROID 17-ALPHA-HYDROXYLASE/17,20 LYASE"/>
    <property type="match status" value="1"/>
</dbReference>
<gene>
    <name evidence="9" type="ORF">FSP39_008420</name>
</gene>
<dbReference type="GO" id="GO:0042448">
    <property type="term" value="P:progesterone metabolic process"/>
    <property type="evidence" value="ECO:0007669"/>
    <property type="project" value="TreeGrafter"/>
</dbReference>
<evidence type="ECO:0000256" key="6">
    <source>
        <dbReference type="ARBA" id="ARBA00023033"/>
    </source>
</evidence>
<reference evidence="9" key="1">
    <citation type="submission" date="2019-08" db="EMBL/GenBank/DDBJ databases">
        <title>The improved chromosome-level genome for the pearl oyster Pinctada fucata martensii using PacBio sequencing and Hi-C.</title>
        <authorList>
            <person name="Zheng Z."/>
        </authorList>
    </citation>
    <scope>NUCLEOTIDE SEQUENCE</scope>
    <source>
        <strain evidence="9">ZZ-2019</strain>
        <tissue evidence="9">Adductor muscle</tissue>
    </source>
</reference>
<dbReference type="AlphaFoldDB" id="A0AA89C555"/>
<dbReference type="Pfam" id="PF00067">
    <property type="entry name" value="p450"/>
    <property type="match status" value="1"/>
</dbReference>
<evidence type="ECO:0000313" key="10">
    <source>
        <dbReference type="Proteomes" id="UP001186944"/>
    </source>
</evidence>
<dbReference type="PRINTS" id="PR00463">
    <property type="entry name" value="EP450I"/>
</dbReference>
<protein>
    <submittedName>
        <fullName evidence="9">Uncharacterized protein</fullName>
    </submittedName>
</protein>
<dbReference type="PANTHER" id="PTHR24289:SF20">
    <property type="entry name" value="STEROID 17-ALPHA-HYDROXYLASE_17,20 LYASE"/>
    <property type="match status" value="1"/>
</dbReference>
<evidence type="ECO:0000256" key="4">
    <source>
        <dbReference type="ARBA" id="ARBA00023002"/>
    </source>
</evidence>
<dbReference type="EMBL" id="VSWD01000006">
    <property type="protein sequence ID" value="KAK3099712.1"/>
    <property type="molecule type" value="Genomic_DNA"/>
</dbReference>
<accession>A0AA89C555</accession>
<feature type="binding site" description="axial binding residue" evidence="7">
    <location>
        <position position="449"/>
    </location>
    <ligand>
        <name>heme</name>
        <dbReference type="ChEBI" id="CHEBI:30413"/>
    </ligand>
    <ligandPart>
        <name>Fe</name>
        <dbReference type="ChEBI" id="CHEBI:18248"/>
    </ligandPart>
</feature>
<comment type="caution">
    <text evidence="9">The sequence shown here is derived from an EMBL/GenBank/DDBJ whole genome shotgun (WGS) entry which is preliminary data.</text>
</comment>
<sequence>MEVRKNGLYKDEQAVTVVSMAMKRSGMELLDVVKEFFSLQTVAVGFFIGLLTYQLYNKLKYKSPPGPWSLPLIGNYKRKCPSKAVFLNSLDVVIEAMVKKKSDFADRPRTKSGDMFSDGGKGIAFSPYSATWKFQKKVAGKALRYYMLGSRLEDMVNDVCGKIFERMSQEKEPFYVNEYTGKIVIHVLFNMCFGQKCDLDSKDVARILKLDEEIVERFNSGFIEDLIPGITYVYKTMKWRELEDLADELLTFIRKEVQKHKDTFEESNIRDYTDSILMARAEAETQERVEDVAMLTDVYIVQIIADIFLGGLETTMMTLDWFMAFMVAFPEYQEQCQAEIDQALGKGKSPSASDRNNLCFTEACMMETMRKGSVAAIGIPHYTICDSSVGGFDIPKGTMVFNNYWALHNDSNFWKDVDKFDPYRYLTKDGKMDMKPESWLPFSAGRRVCLGEPVARTELLLIAANMLQNFNFKTSSGVKHKVTTKFNAPGNELPEPHKVIIEKRN</sequence>
<evidence type="ECO:0000256" key="7">
    <source>
        <dbReference type="PIRSR" id="PIRSR602401-1"/>
    </source>
</evidence>
<keyword evidence="5 7" id="KW-0408">Iron</keyword>
<dbReference type="PROSITE" id="PS00086">
    <property type="entry name" value="CYTOCHROME_P450"/>
    <property type="match status" value="1"/>
</dbReference>
<keyword evidence="2 7" id="KW-0349">Heme</keyword>
<dbReference type="InterPro" id="IPR017972">
    <property type="entry name" value="Cyt_P450_CS"/>
</dbReference>
<keyword evidence="3 7" id="KW-0479">Metal-binding</keyword>
<keyword evidence="6 8" id="KW-0503">Monooxygenase</keyword>
<keyword evidence="4 8" id="KW-0560">Oxidoreductase</keyword>
<evidence type="ECO:0000256" key="8">
    <source>
        <dbReference type="RuleBase" id="RU000461"/>
    </source>
</evidence>
<organism evidence="9 10">
    <name type="scientific">Pinctada imbricata</name>
    <name type="common">Atlantic pearl-oyster</name>
    <name type="synonym">Pinctada martensii</name>
    <dbReference type="NCBI Taxonomy" id="66713"/>
    <lineage>
        <taxon>Eukaryota</taxon>
        <taxon>Metazoa</taxon>
        <taxon>Spiralia</taxon>
        <taxon>Lophotrochozoa</taxon>
        <taxon>Mollusca</taxon>
        <taxon>Bivalvia</taxon>
        <taxon>Autobranchia</taxon>
        <taxon>Pteriomorphia</taxon>
        <taxon>Pterioida</taxon>
        <taxon>Pterioidea</taxon>
        <taxon>Pteriidae</taxon>
        <taxon>Pinctada</taxon>
    </lineage>
</organism>
<dbReference type="GO" id="GO:0004508">
    <property type="term" value="F:steroid 17-alpha-monooxygenase activity"/>
    <property type="evidence" value="ECO:0007669"/>
    <property type="project" value="TreeGrafter"/>
</dbReference>
<dbReference type="Proteomes" id="UP001186944">
    <property type="component" value="Unassembled WGS sequence"/>
</dbReference>
<dbReference type="GO" id="GO:0020037">
    <property type="term" value="F:heme binding"/>
    <property type="evidence" value="ECO:0007669"/>
    <property type="project" value="InterPro"/>
</dbReference>
<dbReference type="InterPro" id="IPR001128">
    <property type="entry name" value="Cyt_P450"/>
</dbReference>
<evidence type="ECO:0000256" key="3">
    <source>
        <dbReference type="ARBA" id="ARBA00022723"/>
    </source>
</evidence>
<evidence type="ECO:0000313" key="9">
    <source>
        <dbReference type="EMBL" id="KAK3099712.1"/>
    </source>
</evidence>
<dbReference type="GO" id="GO:0042446">
    <property type="term" value="P:hormone biosynthetic process"/>
    <property type="evidence" value="ECO:0007669"/>
    <property type="project" value="TreeGrafter"/>
</dbReference>
<dbReference type="SUPFAM" id="SSF48264">
    <property type="entry name" value="Cytochrome P450"/>
    <property type="match status" value="1"/>
</dbReference>